<evidence type="ECO:0000259" key="12">
    <source>
        <dbReference type="PROSITE" id="PS51371"/>
    </source>
</evidence>
<dbReference type="InterPro" id="IPR016169">
    <property type="entry name" value="FAD-bd_PCMH_sub2"/>
</dbReference>
<evidence type="ECO:0000256" key="1">
    <source>
        <dbReference type="ARBA" id="ARBA00004651"/>
    </source>
</evidence>
<sequence length="435" mass="48357">METVPLWVLILALALLILCSAFFAMAETALMAANKYRLRHLAQRGNRGAITTLWLLDRTDKLLSLVLIANTLINAMATALVTAIAILFFGHEESVITIATAVVAFLLIVFAEISPKIIGATYPERISLGSSFVLRPLMKVAKPAIWFVNLFVNGLLRLLRIRGVGVGHADAQQRLSPEELRSVVLEAGSYIPQKHKSILLNLFDLEKISVEDIMTPRSQIEALNLALPVEELKAELTTCYHNKLPVYEGEINRIVGILHVRKAVALLNEEDDLTTEHFRELLTEPYFIPQDTGVFTQLQYFQENKERLGIIVDEYGEVQGLVTLEDIIEEMIGDFTTSTPGAARSEAMAWDAQGEVLLEGTTPLRDINKKLGLDLPLDGPKTVNGLLLERLQEIPEFPIAFKIGNCVIEVVQVQNQAIKVVKLLRPVAVKRWLAA</sequence>
<dbReference type="PANTHER" id="PTHR22777">
    <property type="entry name" value="HEMOLYSIN-RELATED"/>
    <property type="match status" value="1"/>
</dbReference>
<dbReference type="Pfam" id="PF00571">
    <property type="entry name" value="CBS"/>
    <property type="match status" value="1"/>
</dbReference>
<evidence type="ECO:0000256" key="8">
    <source>
        <dbReference type="ARBA" id="ARBA00023136"/>
    </source>
</evidence>
<evidence type="ECO:0000256" key="5">
    <source>
        <dbReference type="ARBA" id="ARBA00022737"/>
    </source>
</evidence>
<name>A0ABT1ZQM2_9BURK</name>
<evidence type="ECO:0000256" key="7">
    <source>
        <dbReference type="ARBA" id="ARBA00023122"/>
    </source>
</evidence>
<evidence type="ECO:0000256" key="3">
    <source>
        <dbReference type="ARBA" id="ARBA00022475"/>
    </source>
</evidence>
<gene>
    <name evidence="14" type="ORF">NX784_11455</name>
</gene>
<protein>
    <submittedName>
        <fullName evidence="14">HlyC/CorC family transporter</fullName>
    </submittedName>
</protein>
<evidence type="ECO:0000256" key="9">
    <source>
        <dbReference type="PROSITE-ProRule" id="PRU00703"/>
    </source>
</evidence>
<accession>A0ABT1ZQM2</accession>
<keyword evidence="6 10" id="KW-1133">Transmembrane helix</keyword>
<keyword evidence="8 10" id="KW-0472">Membrane</keyword>
<dbReference type="PROSITE" id="PS51371">
    <property type="entry name" value="CBS"/>
    <property type="match status" value="2"/>
</dbReference>
<dbReference type="InterPro" id="IPR002550">
    <property type="entry name" value="CNNM"/>
</dbReference>
<keyword evidence="5" id="KW-0677">Repeat</keyword>
<comment type="subcellular location">
    <subcellularLocation>
        <location evidence="1">Cell membrane</location>
        <topology evidence="1">Multi-pass membrane protein</topology>
    </subcellularLocation>
</comment>
<evidence type="ECO:0000313" key="14">
    <source>
        <dbReference type="EMBL" id="MCS0582209.1"/>
    </source>
</evidence>
<dbReference type="Gene3D" id="3.10.580.10">
    <property type="entry name" value="CBS-domain"/>
    <property type="match status" value="1"/>
</dbReference>
<feature type="transmembrane region" description="Helical" evidence="11">
    <location>
        <begin position="95"/>
        <end position="113"/>
    </location>
</feature>
<dbReference type="RefSeq" id="WP_258816788.1">
    <property type="nucleotide sequence ID" value="NZ_JANUGW010000007.1"/>
</dbReference>
<feature type="domain" description="CBS" evidence="12">
    <location>
        <begin position="214"/>
        <end position="273"/>
    </location>
</feature>
<dbReference type="Proteomes" id="UP001204151">
    <property type="component" value="Unassembled WGS sequence"/>
</dbReference>
<dbReference type="InterPro" id="IPR000644">
    <property type="entry name" value="CBS_dom"/>
</dbReference>
<dbReference type="InterPro" id="IPR046342">
    <property type="entry name" value="CBS_dom_sf"/>
</dbReference>
<evidence type="ECO:0000256" key="6">
    <source>
        <dbReference type="ARBA" id="ARBA00022989"/>
    </source>
</evidence>
<dbReference type="InterPro" id="IPR005170">
    <property type="entry name" value="Transptr-assoc_dom"/>
</dbReference>
<feature type="transmembrane region" description="Helical" evidence="11">
    <location>
        <begin position="62"/>
        <end position="89"/>
    </location>
</feature>
<dbReference type="InterPro" id="IPR044751">
    <property type="entry name" value="Ion_transp-like_CBS"/>
</dbReference>
<reference evidence="14 15" key="1">
    <citation type="submission" date="2022-08" db="EMBL/GenBank/DDBJ databases">
        <title>Reclassification of Massilia species as members of the genera Telluria, Duganella, Pseudoduganella, Mokoshia gen. nov. and Zemynaea gen. nov. using orthogonal and non-orthogonal genome-based approaches.</title>
        <authorList>
            <person name="Bowman J.P."/>
        </authorList>
    </citation>
    <scope>NUCLEOTIDE SEQUENCE [LARGE SCALE GENOMIC DNA]</scope>
    <source>
        <strain evidence="14 15">JCM 31316</strain>
    </source>
</reference>
<dbReference type="PROSITE" id="PS51846">
    <property type="entry name" value="CNNM"/>
    <property type="match status" value="1"/>
</dbReference>
<dbReference type="SUPFAM" id="SSF56176">
    <property type="entry name" value="FAD-binding/transporter-associated domain-like"/>
    <property type="match status" value="1"/>
</dbReference>
<keyword evidence="3" id="KW-1003">Cell membrane</keyword>
<evidence type="ECO:0000256" key="2">
    <source>
        <dbReference type="ARBA" id="ARBA00006337"/>
    </source>
</evidence>
<dbReference type="EMBL" id="JANUGW010000007">
    <property type="protein sequence ID" value="MCS0582209.1"/>
    <property type="molecule type" value="Genomic_DNA"/>
</dbReference>
<comment type="caution">
    <text evidence="14">The sequence shown here is derived from an EMBL/GenBank/DDBJ whole genome shotgun (WGS) entry which is preliminary data.</text>
</comment>
<feature type="transmembrane region" description="Helical" evidence="11">
    <location>
        <begin position="6"/>
        <end position="30"/>
    </location>
</feature>
<dbReference type="CDD" id="cd04590">
    <property type="entry name" value="CBS_pair_CorC_HlyC_assoc"/>
    <property type="match status" value="1"/>
</dbReference>
<dbReference type="Pfam" id="PF03471">
    <property type="entry name" value="CorC_HlyC"/>
    <property type="match status" value="1"/>
</dbReference>
<feature type="domain" description="CBS" evidence="12">
    <location>
        <begin position="281"/>
        <end position="338"/>
    </location>
</feature>
<dbReference type="PANTHER" id="PTHR22777:SF32">
    <property type="entry name" value="UPF0053 INNER MEMBRANE PROTEIN YFJD"/>
    <property type="match status" value="1"/>
</dbReference>
<evidence type="ECO:0000259" key="13">
    <source>
        <dbReference type="PROSITE" id="PS51846"/>
    </source>
</evidence>
<evidence type="ECO:0000256" key="11">
    <source>
        <dbReference type="SAM" id="Phobius"/>
    </source>
</evidence>
<dbReference type="Pfam" id="PF01595">
    <property type="entry name" value="CNNM"/>
    <property type="match status" value="1"/>
</dbReference>
<organism evidence="14 15">
    <name type="scientific">Massilia pinisoli</name>
    <dbReference type="NCBI Taxonomy" id="1772194"/>
    <lineage>
        <taxon>Bacteria</taxon>
        <taxon>Pseudomonadati</taxon>
        <taxon>Pseudomonadota</taxon>
        <taxon>Betaproteobacteria</taxon>
        <taxon>Burkholderiales</taxon>
        <taxon>Oxalobacteraceae</taxon>
        <taxon>Telluria group</taxon>
        <taxon>Massilia</taxon>
    </lineage>
</organism>
<keyword evidence="4 10" id="KW-0812">Transmembrane</keyword>
<evidence type="ECO:0000256" key="4">
    <source>
        <dbReference type="ARBA" id="ARBA00022692"/>
    </source>
</evidence>
<evidence type="ECO:0000256" key="10">
    <source>
        <dbReference type="PROSITE-ProRule" id="PRU01193"/>
    </source>
</evidence>
<keyword evidence="7 9" id="KW-0129">CBS domain</keyword>
<dbReference type="SUPFAM" id="SSF54631">
    <property type="entry name" value="CBS-domain pair"/>
    <property type="match status" value="1"/>
</dbReference>
<feature type="domain" description="CNNM transmembrane" evidence="13">
    <location>
        <begin position="2"/>
        <end position="195"/>
    </location>
</feature>
<dbReference type="SMART" id="SM01091">
    <property type="entry name" value="CorC_HlyC"/>
    <property type="match status" value="1"/>
</dbReference>
<dbReference type="InterPro" id="IPR036318">
    <property type="entry name" value="FAD-bd_PCMH-like_sf"/>
</dbReference>
<comment type="similarity">
    <text evidence="2">Belongs to the UPF0053 family.</text>
</comment>
<keyword evidence="15" id="KW-1185">Reference proteome</keyword>
<dbReference type="Gene3D" id="3.30.465.10">
    <property type="match status" value="1"/>
</dbReference>
<proteinExistence type="inferred from homology"/>
<evidence type="ECO:0000313" key="15">
    <source>
        <dbReference type="Proteomes" id="UP001204151"/>
    </source>
</evidence>